<protein>
    <recommendedName>
        <fullName evidence="1">F-box associated beta-propeller type 3 domain-containing protein</fullName>
    </recommendedName>
</protein>
<dbReference type="InterPro" id="IPR050796">
    <property type="entry name" value="SCF_F-box_component"/>
</dbReference>
<accession>A0A2G5EHH5</accession>
<dbReference type="OrthoDB" id="1291746at2759"/>
<reference evidence="2 3" key="1">
    <citation type="submission" date="2017-09" db="EMBL/GenBank/DDBJ databases">
        <title>WGS assembly of Aquilegia coerulea Goldsmith.</title>
        <authorList>
            <person name="Hodges S."/>
            <person name="Kramer E."/>
            <person name="Nordborg M."/>
            <person name="Tomkins J."/>
            <person name="Borevitz J."/>
            <person name="Derieg N."/>
            <person name="Yan J."/>
            <person name="Mihaltcheva S."/>
            <person name="Hayes R.D."/>
            <person name="Rokhsar D."/>
        </authorList>
    </citation>
    <scope>NUCLEOTIDE SEQUENCE [LARGE SCALE GENOMIC DNA]</scope>
    <source>
        <strain evidence="3">cv. Goldsmith</strain>
    </source>
</reference>
<dbReference type="Proteomes" id="UP000230069">
    <property type="component" value="Unassembled WGS sequence"/>
</dbReference>
<dbReference type="InParanoid" id="A0A2G5EHH5"/>
<evidence type="ECO:0000259" key="1">
    <source>
        <dbReference type="Pfam" id="PF08268"/>
    </source>
</evidence>
<organism evidence="2 3">
    <name type="scientific">Aquilegia coerulea</name>
    <name type="common">Rocky mountain columbine</name>
    <dbReference type="NCBI Taxonomy" id="218851"/>
    <lineage>
        <taxon>Eukaryota</taxon>
        <taxon>Viridiplantae</taxon>
        <taxon>Streptophyta</taxon>
        <taxon>Embryophyta</taxon>
        <taxon>Tracheophyta</taxon>
        <taxon>Spermatophyta</taxon>
        <taxon>Magnoliopsida</taxon>
        <taxon>Ranunculales</taxon>
        <taxon>Ranunculaceae</taxon>
        <taxon>Thalictroideae</taxon>
        <taxon>Aquilegia</taxon>
    </lineage>
</organism>
<dbReference type="SUPFAM" id="SSF81383">
    <property type="entry name" value="F-box domain"/>
    <property type="match status" value="1"/>
</dbReference>
<evidence type="ECO:0000313" key="2">
    <source>
        <dbReference type="EMBL" id="PIA55179.1"/>
    </source>
</evidence>
<name>A0A2G5EHH5_AQUCA</name>
<dbReference type="PANTHER" id="PTHR31672">
    <property type="entry name" value="BNACNNG10540D PROTEIN"/>
    <property type="match status" value="1"/>
</dbReference>
<feature type="non-terminal residue" evidence="2">
    <location>
        <position position="1"/>
    </location>
</feature>
<dbReference type="Pfam" id="PF08268">
    <property type="entry name" value="FBA_3"/>
    <property type="match status" value="1"/>
</dbReference>
<dbReference type="EMBL" id="KZ305025">
    <property type="protein sequence ID" value="PIA55179.1"/>
    <property type="molecule type" value="Genomic_DNA"/>
</dbReference>
<dbReference type="InterPro" id="IPR036047">
    <property type="entry name" value="F-box-like_dom_sf"/>
</dbReference>
<dbReference type="AlphaFoldDB" id="A0A2G5EHH5"/>
<sequence>DIIIEILSRLNIKSVYQCHYVCTRFHKMMSTPSFISMHLNQNRGKPIIVLCLSEYVRMHHQNPDVYKIPLLFIDEGNNQIWRTKVKFKLNYKPSLYPSLPDLIGSYNGLLLFKHENNDVLIIFNPITQEHVHVTFPSADYELCGFYFHTPTREYRILYMLQQLNKPCRYFVYSLKNKLLREISNHTEAPCTCLSPIILNGVLLWMAYVGDQRLCINRKPGDCSKSILVFKMDSEEFITMPHPGSQCQSNERHRVRMHLLEMEGQLCFCDISSPTGEGYDAEVYIWVLKDFTKQIWVRKYIVSLSHMSKFRNDFHWDPLVELLQIRNNELLLRKGQYNLFCYHLVLDTFRKVDMGSIVIMKSVVIHTNSLVSLQTSI</sequence>
<gene>
    <name evidence="2" type="ORF">AQUCO_00800128v1</name>
</gene>
<dbReference type="STRING" id="218851.A0A2G5EHH5"/>
<dbReference type="InterPro" id="IPR017451">
    <property type="entry name" value="F-box-assoc_interact_dom"/>
</dbReference>
<evidence type="ECO:0000313" key="3">
    <source>
        <dbReference type="Proteomes" id="UP000230069"/>
    </source>
</evidence>
<keyword evidence="3" id="KW-1185">Reference proteome</keyword>
<feature type="domain" description="F-box associated beta-propeller type 3" evidence="1">
    <location>
        <begin position="101"/>
        <end position="356"/>
    </location>
</feature>
<dbReference type="InterPro" id="IPR013187">
    <property type="entry name" value="F-box-assoc_dom_typ3"/>
</dbReference>
<proteinExistence type="predicted"/>
<dbReference type="PANTHER" id="PTHR31672:SF13">
    <property type="entry name" value="F-BOX PROTEIN CPR30-LIKE"/>
    <property type="match status" value="1"/>
</dbReference>
<dbReference type="NCBIfam" id="TIGR01640">
    <property type="entry name" value="F_box_assoc_1"/>
    <property type="match status" value="1"/>
</dbReference>